<gene>
    <name evidence="1" type="ORF">FO599_35385</name>
</gene>
<protein>
    <submittedName>
        <fullName evidence="1">Uncharacterized protein</fullName>
    </submittedName>
</protein>
<feature type="non-terminal residue" evidence="1">
    <location>
        <position position="150"/>
    </location>
</feature>
<proteinExistence type="predicted"/>
<accession>A0AB35PMF2</accession>
<dbReference type="EMBL" id="VKQN01000214">
    <property type="protein sequence ID" value="MDR4181150.1"/>
    <property type="molecule type" value="Genomic_DNA"/>
</dbReference>
<sequence>TNKGNKKSNIELGASLVDVRLNLNDLPKDESYDDSYTLDDKVEDKARNVSEHNLKFVVNRFGANFDLDELDFKGKDLKRVKEDKMNQEVSKTELDNDKLQIIGSHNGTPKTLTNNVEFKVDHKVDEYGYHHYKYIINKRLFERESSYSIL</sequence>
<feature type="non-terminal residue" evidence="1">
    <location>
        <position position="1"/>
    </location>
</feature>
<dbReference type="AlphaFoldDB" id="A0AB35PMF2"/>
<name>A0AB35PMF2_BACTU</name>
<dbReference type="Proteomes" id="UP001181533">
    <property type="component" value="Unassembled WGS sequence"/>
</dbReference>
<reference evidence="1" key="1">
    <citation type="submission" date="2019-07" db="EMBL/GenBank/DDBJ databases">
        <title>Phylogenomic Reclassification of ATCC Bacillus Strains and Various Taxa within the Genus Bacillus.</title>
        <authorList>
            <person name="Riojas M.A."/>
            <person name="Frank A.M."/>
            <person name="Fenn S.L."/>
            <person name="King S.P."/>
            <person name="Brower S.M."/>
            <person name="Hazbon M.H."/>
        </authorList>
    </citation>
    <scope>NUCLEOTIDE SEQUENCE</scope>
    <source>
        <strain evidence="1">ATCC 35646</strain>
    </source>
</reference>
<evidence type="ECO:0000313" key="1">
    <source>
        <dbReference type="EMBL" id="MDR4181150.1"/>
    </source>
</evidence>
<evidence type="ECO:0000313" key="2">
    <source>
        <dbReference type="Proteomes" id="UP001181533"/>
    </source>
</evidence>
<organism evidence="1 2">
    <name type="scientific">Bacillus thuringiensis</name>
    <dbReference type="NCBI Taxonomy" id="1428"/>
    <lineage>
        <taxon>Bacteria</taxon>
        <taxon>Bacillati</taxon>
        <taxon>Bacillota</taxon>
        <taxon>Bacilli</taxon>
        <taxon>Bacillales</taxon>
        <taxon>Bacillaceae</taxon>
        <taxon>Bacillus</taxon>
        <taxon>Bacillus cereus group</taxon>
    </lineage>
</organism>
<comment type="caution">
    <text evidence="1">The sequence shown here is derived from an EMBL/GenBank/DDBJ whole genome shotgun (WGS) entry which is preliminary data.</text>
</comment>